<dbReference type="RefSeq" id="WP_196991792.1">
    <property type="nucleotide sequence ID" value="NZ_JADWYR010000002.1"/>
</dbReference>
<evidence type="ECO:0000313" key="3">
    <source>
        <dbReference type="EMBL" id="MBG9377722.1"/>
    </source>
</evidence>
<evidence type="ECO:0000313" key="4">
    <source>
        <dbReference type="Proteomes" id="UP000628448"/>
    </source>
</evidence>
<feature type="modified residue" description="4-aspartylphosphate" evidence="1">
    <location>
        <position position="62"/>
    </location>
</feature>
<accession>A0A931E351</accession>
<keyword evidence="1" id="KW-0597">Phosphoprotein</keyword>
<feature type="domain" description="Response regulatory" evidence="2">
    <location>
        <begin position="5"/>
        <end position="131"/>
    </location>
</feature>
<dbReference type="Pfam" id="PF00072">
    <property type="entry name" value="Response_reg"/>
    <property type="match status" value="1"/>
</dbReference>
<sequence length="131" mass="14797">MQPLHFLIVDDDAINNLLCQLIIEQQYPHAIVETFTDPELALQHISHQTIDALNMKTTIFLDINMPVISGWDFLKQYAGFGNAVKAHTQIYMLSSSVDPRDKQAATENMYVQGYLEKPLSAEQLVHVLQAA</sequence>
<keyword evidence="4" id="KW-1185">Reference proteome</keyword>
<dbReference type="CDD" id="cd17546">
    <property type="entry name" value="REC_hyHK_CKI1_RcsC-like"/>
    <property type="match status" value="1"/>
</dbReference>
<dbReference type="PANTHER" id="PTHR44520:SF2">
    <property type="entry name" value="RESPONSE REGULATOR RCP1"/>
    <property type="match status" value="1"/>
</dbReference>
<evidence type="ECO:0000256" key="1">
    <source>
        <dbReference type="PROSITE-ProRule" id="PRU00169"/>
    </source>
</evidence>
<dbReference type="Gene3D" id="3.40.50.2300">
    <property type="match status" value="1"/>
</dbReference>
<comment type="caution">
    <text evidence="3">The sequence shown here is derived from an EMBL/GenBank/DDBJ whole genome shotgun (WGS) entry which is preliminary data.</text>
</comment>
<gene>
    <name evidence="3" type="ORF">I5907_15885</name>
</gene>
<reference evidence="3" key="1">
    <citation type="submission" date="2020-11" db="EMBL/GenBank/DDBJ databases">
        <title>Bacterial whole genome sequence for Panacibacter sp. DH6.</title>
        <authorList>
            <person name="Le V."/>
            <person name="Ko S."/>
            <person name="Ahn C.-Y."/>
            <person name="Oh H.-M."/>
        </authorList>
    </citation>
    <scope>NUCLEOTIDE SEQUENCE</scope>
    <source>
        <strain evidence="3">DH6</strain>
    </source>
</reference>
<organism evidence="3 4">
    <name type="scientific">Panacibacter microcysteis</name>
    <dbReference type="NCBI Taxonomy" id="2793269"/>
    <lineage>
        <taxon>Bacteria</taxon>
        <taxon>Pseudomonadati</taxon>
        <taxon>Bacteroidota</taxon>
        <taxon>Chitinophagia</taxon>
        <taxon>Chitinophagales</taxon>
        <taxon>Chitinophagaceae</taxon>
        <taxon>Panacibacter</taxon>
    </lineage>
</organism>
<dbReference type="AlphaFoldDB" id="A0A931E351"/>
<dbReference type="EMBL" id="JADWYR010000002">
    <property type="protein sequence ID" value="MBG9377722.1"/>
    <property type="molecule type" value="Genomic_DNA"/>
</dbReference>
<protein>
    <submittedName>
        <fullName evidence="3">Response regulator</fullName>
    </submittedName>
</protein>
<evidence type="ECO:0000259" key="2">
    <source>
        <dbReference type="PROSITE" id="PS50110"/>
    </source>
</evidence>
<dbReference type="GO" id="GO:0000160">
    <property type="term" value="P:phosphorelay signal transduction system"/>
    <property type="evidence" value="ECO:0007669"/>
    <property type="project" value="InterPro"/>
</dbReference>
<dbReference type="InterPro" id="IPR001789">
    <property type="entry name" value="Sig_transdc_resp-reg_receiver"/>
</dbReference>
<dbReference type="SUPFAM" id="SSF52172">
    <property type="entry name" value="CheY-like"/>
    <property type="match status" value="1"/>
</dbReference>
<dbReference type="PROSITE" id="PS50110">
    <property type="entry name" value="RESPONSE_REGULATORY"/>
    <property type="match status" value="1"/>
</dbReference>
<dbReference type="SMART" id="SM00448">
    <property type="entry name" value="REC"/>
    <property type="match status" value="1"/>
</dbReference>
<dbReference type="Proteomes" id="UP000628448">
    <property type="component" value="Unassembled WGS sequence"/>
</dbReference>
<proteinExistence type="predicted"/>
<name>A0A931E351_9BACT</name>
<dbReference type="InterPro" id="IPR052893">
    <property type="entry name" value="TCS_response_regulator"/>
</dbReference>
<dbReference type="InterPro" id="IPR011006">
    <property type="entry name" value="CheY-like_superfamily"/>
</dbReference>
<dbReference type="PANTHER" id="PTHR44520">
    <property type="entry name" value="RESPONSE REGULATOR RCP1-RELATED"/>
    <property type="match status" value="1"/>
</dbReference>